<dbReference type="PIRSF" id="PIRSF000137">
    <property type="entry name" value="Alcohol_oxidase"/>
    <property type="match status" value="1"/>
</dbReference>
<proteinExistence type="inferred from homology"/>
<feature type="domain" description="Glucose-methanol-choline oxidoreductase N-terminal" evidence="6">
    <location>
        <begin position="43"/>
        <end position="360"/>
    </location>
</feature>
<dbReference type="InterPro" id="IPR036188">
    <property type="entry name" value="FAD/NAD-bd_sf"/>
</dbReference>
<evidence type="ECO:0000256" key="2">
    <source>
        <dbReference type="ARBA" id="ARBA00023180"/>
    </source>
</evidence>
<organism evidence="8 9">
    <name type="scientific">Aspergillus heteromorphus CBS 117.55</name>
    <dbReference type="NCBI Taxonomy" id="1448321"/>
    <lineage>
        <taxon>Eukaryota</taxon>
        <taxon>Fungi</taxon>
        <taxon>Dikarya</taxon>
        <taxon>Ascomycota</taxon>
        <taxon>Pezizomycotina</taxon>
        <taxon>Eurotiomycetes</taxon>
        <taxon>Eurotiomycetidae</taxon>
        <taxon>Eurotiales</taxon>
        <taxon>Aspergillaceae</taxon>
        <taxon>Aspergillus</taxon>
        <taxon>Aspergillus subgen. Circumdati</taxon>
    </lineage>
</organism>
<keyword evidence="4" id="KW-0274">FAD</keyword>
<dbReference type="GO" id="GO:0050660">
    <property type="term" value="F:flavin adenine dinucleotide binding"/>
    <property type="evidence" value="ECO:0007669"/>
    <property type="project" value="InterPro"/>
</dbReference>
<dbReference type="RefSeq" id="XP_025396718.1">
    <property type="nucleotide sequence ID" value="XM_025541362.1"/>
</dbReference>
<feature type="signal peptide" evidence="5">
    <location>
        <begin position="1"/>
        <end position="23"/>
    </location>
</feature>
<comment type="caution">
    <text evidence="8">The sequence shown here is derived from an EMBL/GenBank/DDBJ whole genome shotgun (WGS) entry which is preliminary data.</text>
</comment>
<dbReference type="PANTHER" id="PTHR11552">
    <property type="entry name" value="GLUCOSE-METHANOL-CHOLINE GMC OXIDOREDUCTASE"/>
    <property type="match status" value="1"/>
</dbReference>
<keyword evidence="2" id="KW-0325">Glycoprotein</keyword>
<evidence type="ECO:0000256" key="3">
    <source>
        <dbReference type="PIRSR" id="PIRSR000137-1"/>
    </source>
</evidence>
<dbReference type="EMBL" id="MSFL01000025">
    <property type="protein sequence ID" value="PWY73064.1"/>
    <property type="molecule type" value="Genomic_DNA"/>
</dbReference>
<evidence type="ECO:0000259" key="6">
    <source>
        <dbReference type="Pfam" id="PF00732"/>
    </source>
</evidence>
<evidence type="ECO:0000313" key="9">
    <source>
        <dbReference type="Proteomes" id="UP000247233"/>
    </source>
</evidence>
<dbReference type="Gene3D" id="3.50.50.60">
    <property type="entry name" value="FAD/NAD(P)-binding domain"/>
    <property type="match status" value="1"/>
</dbReference>
<dbReference type="OrthoDB" id="269227at2759"/>
<dbReference type="GO" id="GO:0044550">
    <property type="term" value="P:secondary metabolite biosynthetic process"/>
    <property type="evidence" value="ECO:0007669"/>
    <property type="project" value="TreeGrafter"/>
</dbReference>
<dbReference type="VEuPathDB" id="FungiDB:BO70DRAFT_342131"/>
<evidence type="ECO:0000259" key="7">
    <source>
        <dbReference type="Pfam" id="PF05199"/>
    </source>
</evidence>
<dbReference type="Proteomes" id="UP000247233">
    <property type="component" value="Unassembled WGS sequence"/>
</dbReference>
<dbReference type="InterPro" id="IPR012132">
    <property type="entry name" value="GMC_OxRdtase"/>
</dbReference>
<dbReference type="SUPFAM" id="SSF51905">
    <property type="entry name" value="FAD/NAD(P)-binding domain"/>
    <property type="match status" value="1"/>
</dbReference>
<feature type="active site" description="Proton acceptor" evidence="3">
    <location>
        <position position="597"/>
    </location>
</feature>
<feature type="domain" description="Glucose-methanol-choline oxidoreductase C-terminal" evidence="7">
    <location>
        <begin position="470"/>
        <end position="606"/>
    </location>
</feature>
<dbReference type="Pfam" id="PF05199">
    <property type="entry name" value="GMC_oxred_C"/>
    <property type="match status" value="1"/>
</dbReference>
<dbReference type="AlphaFoldDB" id="A0A317VFA8"/>
<dbReference type="Gene3D" id="3.30.560.10">
    <property type="entry name" value="Glucose Oxidase, domain 3"/>
    <property type="match status" value="1"/>
</dbReference>
<comment type="similarity">
    <text evidence="1">Belongs to the GMC oxidoreductase family.</text>
</comment>
<protein>
    <submittedName>
        <fullName evidence="8">Glucose-methanol-choline oxidoreductase</fullName>
    </submittedName>
</protein>
<accession>A0A317VFA8</accession>
<feature type="binding site" evidence="4">
    <location>
        <begin position="552"/>
        <end position="553"/>
    </location>
    <ligand>
        <name>FAD</name>
        <dbReference type="ChEBI" id="CHEBI:57692"/>
    </ligand>
</feature>
<dbReference type="STRING" id="1448321.A0A317VFA8"/>
<evidence type="ECO:0000256" key="1">
    <source>
        <dbReference type="ARBA" id="ARBA00010790"/>
    </source>
</evidence>
<dbReference type="InterPro" id="IPR007867">
    <property type="entry name" value="GMC_OxRtase_C"/>
</dbReference>
<dbReference type="InterPro" id="IPR000172">
    <property type="entry name" value="GMC_OxRdtase_N"/>
</dbReference>
<dbReference type="GO" id="GO:0016614">
    <property type="term" value="F:oxidoreductase activity, acting on CH-OH group of donors"/>
    <property type="evidence" value="ECO:0007669"/>
    <property type="project" value="InterPro"/>
</dbReference>
<dbReference type="PANTHER" id="PTHR11552:SF138">
    <property type="entry name" value="DEHYDROGENASE PKFF-RELATED"/>
    <property type="match status" value="1"/>
</dbReference>
<dbReference type="Pfam" id="PF00732">
    <property type="entry name" value="GMC_oxred_N"/>
    <property type="match status" value="1"/>
</dbReference>
<reference evidence="8 9" key="1">
    <citation type="submission" date="2016-12" db="EMBL/GenBank/DDBJ databases">
        <title>The genomes of Aspergillus section Nigri reveals drivers in fungal speciation.</title>
        <authorList>
            <consortium name="DOE Joint Genome Institute"/>
            <person name="Vesth T.C."/>
            <person name="Nybo J."/>
            <person name="Theobald S."/>
            <person name="Brandl J."/>
            <person name="Frisvad J.C."/>
            <person name="Nielsen K.F."/>
            <person name="Lyhne E.K."/>
            <person name="Kogle M.E."/>
            <person name="Kuo A."/>
            <person name="Riley R."/>
            <person name="Clum A."/>
            <person name="Nolan M."/>
            <person name="Lipzen A."/>
            <person name="Salamov A."/>
            <person name="Henrissat B."/>
            <person name="Wiebenga A."/>
            <person name="De Vries R.P."/>
            <person name="Grigoriev I.V."/>
            <person name="Mortensen U.H."/>
            <person name="Andersen M.R."/>
            <person name="Baker S.E."/>
        </authorList>
    </citation>
    <scope>NUCLEOTIDE SEQUENCE [LARGE SCALE GENOMIC DNA]</scope>
    <source>
        <strain evidence="8 9">CBS 117.55</strain>
    </source>
</reference>
<evidence type="ECO:0000313" key="8">
    <source>
        <dbReference type="EMBL" id="PWY73064.1"/>
    </source>
</evidence>
<keyword evidence="5" id="KW-0732">Signal</keyword>
<comment type="cofactor">
    <cofactor evidence="4">
        <name>FAD</name>
        <dbReference type="ChEBI" id="CHEBI:57692"/>
    </cofactor>
</comment>
<evidence type="ECO:0000256" key="4">
    <source>
        <dbReference type="PIRSR" id="PIRSR000137-2"/>
    </source>
</evidence>
<keyword evidence="4" id="KW-0285">Flavoprotein</keyword>
<dbReference type="SUPFAM" id="SSF54373">
    <property type="entry name" value="FAD-linked reductases, C-terminal domain"/>
    <property type="match status" value="1"/>
</dbReference>
<sequence>MRLDRMRSWWKWWAVAAAAGVQAVEPPPLLGSSFGVPGVNATFDYIVVGGGTAGLTLATRLVEQQAGRVAVIEAGGFYEMDNGNLSQVPADDARYIGRSQTDWQPLIDWGYSTTPQAGSYGAEIHYARGKTLGGSSARNYMLYQRGTRSAYQQWADAVGDASYTFDNLLPFFEKSLRFTPPDMGLRFANATPDYDPTHLGNGSGPLSVTFPHYAHAFATWAVKGLESLGMSRIPGFADGSLLGQAYALFTINATTMVRDSSETSFLRQALSYPNYSVYHSTMAKKILFDASAQATAVVVETAGLSYQLNASREIILSGGVFGSPQLLLASGVGPAEDLEALGIRVVADRPGVGQNMQDHVYLGVSHRVNAPTTSALGDPDFAAEAAREFHEEAAGMYTNPSTDVLGWEKVPAALRGGFSTGTQATLAQYPADWPEVEYIAVNGYLGAMQVLADPHDGFNYAALAVALAAPRSRGNLTIASADTAVAPLINPNWLTDPVDIEVAIAGLKRARQFWQTRAMQPLVIGDEAFPGPAVQTDAQIEAVIRQDFSTVWHASCTCAMGPAEDPMAVVDGQGRVFGVQGLRVVDASIFPLLPPGHPQATVYALAEKIACDITGACEEVES</sequence>
<feature type="active site" description="Proton donor" evidence="3">
    <location>
        <position position="553"/>
    </location>
</feature>
<gene>
    <name evidence="8" type="ORF">BO70DRAFT_342131</name>
</gene>
<keyword evidence="9" id="KW-1185">Reference proteome</keyword>
<evidence type="ECO:0000256" key="5">
    <source>
        <dbReference type="SAM" id="SignalP"/>
    </source>
</evidence>
<dbReference type="GeneID" id="37063599"/>
<name>A0A317VFA8_9EURO</name>
<feature type="chain" id="PRO_5016308780" evidence="5">
    <location>
        <begin position="24"/>
        <end position="622"/>
    </location>
</feature>
<feature type="binding site" evidence="4">
    <location>
        <begin position="598"/>
        <end position="599"/>
    </location>
    <ligand>
        <name>FAD</name>
        <dbReference type="ChEBI" id="CHEBI:57692"/>
    </ligand>
</feature>